<gene>
    <name evidence="1" type="ORF">NCI01_13115</name>
</gene>
<name>A0ABT1L1N7_9ACTN</name>
<dbReference type="RefSeq" id="WP_254181930.1">
    <property type="nucleotide sequence ID" value="NZ_JANARS010000005.1"/>
</dbReference>
<keyword evidence="2" id="KW-1185">Reference proteome</keyword>
<protein>
    <recommendedName>
        <fullName evidence="3">PhiRv1 phage protein</fullName>
    </recommendedName>
</protein>
<dbReference type="EMBL" id="JANARS010000005">
    <property type="protein sequence ID" value="MCP3422736.1"/>
    <property type="molecule type" value="Genomic_DNA"/>
</dbReference>
<evidence type="ECO:0008006" key="3">
    <source>
        <dbReference type="Google" id="ProtNLM"/>
    </source>
</evidence>
<dbReference type="Proteomes" id="UP001204524">
    <property type="component" value="Unassembled WGS sequence"/>
</dbReference>
<evidence type="ECO:0000313" key="1">
    <source>
        <dbReference type="EMBL" id="MCP3422736.1"/>
    </source>
</evidence>
<organism evidence="1 2">
    <name type="scientific">Nocardioides pinisoli</name>
    <dbReference type="NCBI Taxonomy" id="2950279"/>
    <lineage>
        <taxon>Bacteria</taxon>
        <taxon>Bacillati</taxon>
        <taxon>Actinomycetota</taxon>
        <taxon>Actinomycetes</taxon>
        <taxon>Propionibacteriales</taxon>
        <taxon>Nocardioidaceae</taxon>
        <taxon>Nocardioides</taxon>
    </lineage>
</organism>
<sequence>MSTQDPVVLKRAAVARAVKAGNAADVLDARRDYAAEKLAAYIQRTVDEAPPLTDEQRARLTHLLRPTAGGGS</sequence>
<proteinExistence type="predicted"/>
<comment type="caution">
    <text evidence="1">The sequence shown here is derived from an EMBL/GenBank/DDBJ whole genome shotgun (WGS) entry which is preliminary data.</text>
</comment>
<accession>A0ABT1L1N7</accession>
<reference evidence="1 2" key="1">
    <citation type="submission" date="2022-06" db="EMBL/GenBank/DDBJ databases">
        <authorList>
            <person name="So Y."/>
        </authorList>
    </citation>
    <scope>NUCLEOTIDE SEQUENCE [LARGE SCALE GENOMIC DNA]</scope>
    <source>
        <strain evidence="1 2">STR3</strain>
    </source>
</reference>
<evidence type="ECO:0000313" key="2">
    <source>
        <dbReference type="Proteomes" id="UP001204524"/>
    </source>
</evidence>